<reference evidence="1" key="1">
    <citation type="submission" date="2021-01" db="EMBL/GenBank/DDBJ databases">
        <authorList>
            <person name="Kaushik A."/>
        </authorList>
    </citation>
    <scope>NUCLEOTIDE SEQUENCE</scope>
    <source>
        <strain evidence="1">Type strain: AG8-Rh-89/</strain>
    </source>
</reference>
<dbReference type="Pfam" id="PF10306">
    <property type="entry name" value="FLILHELTA"/>
    <property type="match status" value="1"/>
</dbReference>
<organism evidence="1 2">
    <name type="scientific">Rhizoctonia solani</name>
    <dbReference type="NCBI Taxonomy" id="456999"/>
    <lineage>
        <taxon>Eukaryota</taxon>
        <taxon>Fungi</taxon>
        <taxon>Dikarya</taxon>
        <taxon>Basidiomycota</taxon>
        <taxon>Agaricomycotina</taxon>
        <taxon>Agaricomycetes</taxon>
        <taxon>Cantharellales</taxon>
        <taxon>Ceratobasidiaceae</taxon>
        <taxon>Rhizoctonia</taxon>
    </lineage>
</organism>
<comment type="caution">
    <text evidence="1">The sequence shown here is derived from an EMBL/GenBank/DDBJ whole genome shotgun (WGS) entry which is preliminary data.</text>
</comment>
<sequence length="464" mass="51382">MNYSQRNRPYVQALQRLSARTGTPLYSLVVSFGILHEVTALVPLVGVFLGARAVGAGDKAVELVPSEWVKEGEEWAGRVGKRYGLFGYKRADESRVALAGDVANAVLAYAVVKASDFEYSNSVMHPSLQTLPASILLLIAQYVSPPLLKHAFRLPGYRTSHRSLIAASSTCHALRRACFPLAIRIFRNHDPEPLSRADIGASATELERRIEWVLSREDLWGHIRMIDIELYARGSCSLSKHLATLVSSLSHLESFAIRLPTYHVFRDALTLDLRAAFSRCVSVRTLCVDADSAWLVPYFVNLRELVVWCWPKPGVCEDDRVDGWKTLLGSIHAQAPNVSELEIGGLSIWDVNQVFPALANGLGNVRVLRVLHRSEPYGAMALSTPWNRVLPPTIRSSARQLWEDSHSDPDYEGRFIQGCPGGVTKLVYFGLQDECGSCYVPACGRWKDVGPAVVLGSEDMRDRG</sequence>
<accession>A0A8H3CVP7</accession>
<protein>
    <submittedName>
        <fullName evidence="1">Uncharacterized protein</fullName>
    </submittedName>
</protein>
<proteinExistence type="predicted"/>
<gene>
    <name evidence="1" type="ORF">RDB_LOCUS91432</name>
</gene>
<dbReference type="Proteomes" id="UP000663850">
    <property type="component" value="Unassembled WGS sequence"/>
</dbReference>
<name>A0A8H3CVP7_9AGAM</name>
<evidence type="ECO:0000313" key="1">
    <source>
        <dbReference type="EMBL" id="CAE6497659.1"/>
    </source>
</evidence>
<dbReference type="EMBL" id="CAJMWZ010004939">
    <property type="protein sequence ID" value="CAE6497659.1"/>
    <property type="molecule type" value="Genomic_DNA"/>
</dbReference>
<dbReference type="InterPro" id="IPR018811">
    <property type="entry name" value="MRX11"/>
</dbReference>
<dbReference type="AlphaFoldDB" id="A0A8H3CVP7"/>
<evidence type="ECO:0000313" key="2">
    <source>
        <dbReference type="Proteomes" id="UP000663850"/>
    </source>
</evidence>